<proteinExistence type="predicted"/>
<evidence type="ECO:0000256" key="8">
    <source>
        <dbReference type="ARBA" id="ARBA00023170"/>
    </source>
</evidence>
<evidence type="ECO:0000313" key="12">
    <source>
        <dbReference type="Proteomes" id="UP000194236"/>
    </source>
</evidence>
<dbReference type="InterPro" id="IPR017441">
    <property type="entry name" value="Protein_kinase_ATP_BS"/>
</dbReference>
<evidence type="ECO:0000256" key="4">
    <source>
        <dbReference type="ARBA" id="ARBA00022741"/>
    </source>
</evidence>
<dbReference type="Pfam" id="PF07714">
    <property type="entry name" value="PK_Tyr_Ser-Thr"/>
    <property type="match status" value="1"/>
</dbReference>
<dbReference type="GO" id="GO:0005524">
    <property type="term" value="F:ATP binding"/>
    <property type="evidence" value="ECO:0007669"/>
    <property type="project" value="UniProtKB-UniRule"/>
</dbReference>
<keyword evidence="12" id="KW-1185">Reference proteome</keyword>
<comment type="caution">
    <text evidence="11">The sequence shown here is derived from an EMBL/GenBank/DDBJ whole genome shotgun (WGS) entry which is preliminary data.</text>
</comment>
<sequence>MIYWKEKLGEGEFGTVVKGELADSIYKTEVAVKMLKEGHSDDELINLISELEVMKRIGKHRNIINLIGCCTQNGIA</sequence>
<keyword evidence="11" id="KW-0808">Transferase</keyword>
<evidence type="ECO:0000256" key="2">
    <source>
        <dbReference type="ARBA" id="ARBA00022692"/>
    </source>
</evidence>
<name>A0A1Y3BRB0_EURMA</name>
<dbReference type="PROSITE" id="PS50011">
    <property type="entry name" value="PROTEIN_KINASE_DOM"/>
    <property type="match status" value="1"/>
</dbReference>
<evidence type="ECO:0000259" key="10">
    <source>
        <dbReference type="PROSITE" id="PS50011"/>
    </source>
</evidence>
<gene>
    <name evidence="11" type="ORF">BLA29_014373</name>
</gene>
<dbReference type="GO" id="GO:0004714">
    <property type="term" value="F:transmembrane receptor protein tyrosine kinase activity"/>
    <property type="evidence" value="ECO:0007669"/>
    <property type="project" value="TreeGrafter"/>
</dbReference>
<feature type="domain" description="Protein kinase" evidence="10">
    <location>
        <begin position="2"/>
        <end position="76"/>
    </location>
</feature>
<dbReference type="PANTHER" id="PTHR24416:SF550">
    <property type="entry name" value="FIBROBLAST GROWTH FACTOR RECEPTOR HOMOLOG 1-RELATED"/>
    <property type="match status" value="1"/>
</dbReference>
<reference evidence="11 12" key="1">
    <citation type="submission" date="2017-03" db="EMBL/GenBank/DDBJ databases">
        <title>Genome Survey of Euroglyphus maynei.</title>
        <authorList>
            <person name="Arlian L.G."/>
            <person name="Morgan M.S."/>
            <person name="Rider S.D."/>
        </authorList>
    </citation>
    <scope>NUCLEOTIDE SEQUENCE [LARGE SCALE GENOMIC DNA]</scope>
    <source>
        <strain evidence="11">Arlian Lab</strain>
        <tissue evidence="11">Whole body</tissue>
    </source>
</reference>
<dbReference type="OrthoDB" id="535945at2759"/>
<keyword evidence="8" id="KW-0675">Receptor</keyword>
<evidence type="ECO:0000256" key="5">
    <source>
        <dbReference type="ARBA" id="ARBA00022840"/>
    </source>
</evidence>
<evidence type="ECO:0000256" key="9">
    <source>
        <dbReference type="PROSITE-ProRule" id="PRU10141"/>
    </source>
</evidence>
<keyword evidence="4 9" id="KW-0547">Nucleotide-binding</keyword>
<evidence type="ECO:0000313" key="11">
    <source>
        <dbReference type="EMBL" id="OTF83521.1"/>
    </source>
</evidence>
<accession>A0A1Y3BRB0</accession>
<dbReference type="EMBL" id="MUJZ01003347">
    <property type="protein sequence ID" value="OTF83521.1"/>
    <property type="molecule type" value="Genomic_DNA"/>
</dbReference>
<keyword evidence="3" id="KW-0732">Signal</keyword>
<organism evidence="11 12">
    <name type="scientific">Euroglyphus maynei</name>
    <name type="common">Mayne's house dust mite</name>
    <dbReference type="NCBI Taxonomy" id="6958"/>
    <lineage>
        <taxon>Eukaryota</taxon>
        <taxon>Metazoa</taxon>
        <taxon>Ecdysozoa</taxon>
        <taxon>Arthropoda</taxon>
        <taxon>Chelicerata</taxon>
        <taxon>Arachnida</taxon>
        <taxon>Acari</taxon>
        <taxon>Acariformes</taxon>
        <taxon>Sarcoptiformes</taxon>
        <taxon>Astigmata</taxon>
        <taxon>Psoroptidia</taxon>
        <taxon>Analgoidea</taxon>
        <taxon>Pyroglyphidae</taxon>
        <taxon>Pyroglyphinae</taxon>
        <taxon>Euroglyphus</taxon>
    </lineage>
</organism>
<keyword evidence="5 9" id="KW-0067">ATP-binding</keyword>
<comment type="subcellular location">
    <subcellularLocation>
        <location evidence="1">Membrane</location>
        <topology evidence="1">Single-pass membrane protein</topology>
    </subcellularLocation>
</comment>
<keyword evidence="2" id="KW-0812">Transmembrane</keyword>
<dbReference type="Gene3D" id="3.30.200.20">
    <property type="entry name" value="Phosphorylase Kinase, domain 1"/>
    <property type="match status" value="1"/>
</dbReference>
<feature type="binding site" evidence="9">
    <location>
        <position position="33"/>
    </location>
    <ligand>
        <name>ATP</name>
        <dbReference type="ChEBI" id="CHEBI:30616"/>
    </ligand>
</feature>
<evidence type="ECO:0000256" key="3">
    <source>
        <dbReference type="ARBA" id="ARBA00022729"/>
    </source>
</evidence>
<evidence type="ECO:0000256" key="6">
    <source>
        <dbReference type="ARBA" id="ARBA00022989"/>
    </source>
</evidence>
<dbReference type="InterPro" id="IPR011009">
    <property type="entry name" value="Kinase-like_dom_sf"/>
</dbReference>
<keyword evidence="7" id="KW-0472">Membrane</keyword>
<dbReference type="InterPro" id="IPR001245">
    <property type="entry name" value="Ser-Thr/Tyr_kinase_cat_dom"/>
</dbReference>
<evidence type="ECO:0000256" key="7">
    <source>
        <dbReference type="ARBA" id="ARBA00023136"/>
    </source>
</evidence>
<dbReference type="GO" id="GO:0043235">
    <property type="term" value="C:receptor complex"/>
    <property type="evidence" value="ECO:0007669"/>
    <property type="project" value="TreeGrafter"/>
</dbReference>
<dbReference type="SUPFAM" id="SSF56112">
    <property type="entry name" value="Protein kinase-like (PK-like)"/>
    <property type="match status" value="1"/>
</dbReference>
<protein>
    <submittedName>
        <fullName evidence="11">Protein tyrosine kinase-like protein</fullName>
    </submittedName>
</protein>
<dbReference type="GO" id="GO:0007169">
    <property type="term" value="P:cell surface receptor protein tyrosine kinase signaling pathway"/>
    <property type="evidence" value="ECO:0007669"/>
    <property type="project" value="TreeGrafter"/>
</dbReference>
<dbReference type="GO" id="GO:0005886">
    <property type="term" value="C:plasma membrane"/>
    <property type="evidence" value="ECO:0007669"/>
    <property type="project" value="TreeGrafter"/>
</dbReference>
<dbReference type="InterPro" id="IPR000719">
    <property type="entry name" value="Prot_kinase_dom"/>
</dbReference>
<evidence type="ECO:0000256" key="1">
    <source>
        <dbReference type="ARBA" id="ARBA00004167"/>
    </source>
</evidence>
<dbReference type="Proteomes" id="UP000194236">
    <property type="component" value="Unassembled WGS sequence"/>
</dbReference>
<dbReference type="PANTHER" id="PTHR24416">
    <property type="entry name" value="TYROSINE-PROTEIN KINASE RECEPTOR"/>
    <property type="match status" value="1"/>
</dbReference>
<dbReference type="PROSITE" id="PS00107">
    <property type="entry name" value="PROTEIN_KINASE_ATP"/>
    <property type="match status" value="1"/>
</dbReference>
<dbReference type="InterPro" id="IPR050122">
    <property type="entry name" value="RTK"/>
</dbReference>
<keyword evidence="6" id="KW-1133">Transmembrane helix</keyword>
<dbReference type="AlphaFoldDB" id="A0A1Y3BRB0"/>
<keyword evidence="11" id="KW-0418">Kinase</keyword>